<dbReference type="EMBL" id="CP001145">
    <property type="protein sequence ID" value="ACI17924.1"/>
    <property type="molecule type" value="Genomic_DNA"/>
</dbReference>
<keyword evidence="8" id="KW-1185">Reference proteome</keyword>
<dbReference type="SUPFAM" id="SSF55383">
    <property type="entry name" value="Copper amine oxidase, domain N"/>
    <property type="match status" value="1"/>
</dbReference>
<dbReference type="InterPro" id="IPR036582">
    <property type="entry name" value="Mao_N_sf"/>
</dbReference>
<dbReference type="Pfam" id="PF13416">
    <property type="entry name" value="SBP_bac_8"/>
    <property type="match status" value="1"/>
</dbReference>
<evidence type="ECO:0000256" key="2">
    <source>
        <dbReference type="ARBA" id="ARBA00022448"/>
    </source>
</evidence>
<dbReference type="CDD" id="cd13657">
    <property type="entry name" value="PBP2_Maltodextrin"/>
    <property type="match status" value="1"/>
</dbReference>
<dbReference type="KEGG" id="cpo:COPRO5265_0069"/>
<accession>B5Y6P4</accession>
<keyword evidence="2" id="KW-0813">Transport</keyword>
<dbReference type="PRINTS" id="PR00181">
    <property type="entry name" value="MALTOSEBP"/>
</dbReference>
<dbReference type="PANTHER" id="PTHR30061:SF50">
    <property type="entry name" value="MALTOSE_MALTODEXTRIN-BINDING PERIPLASMIC PROTEIN"/>
    <property type="match status" value="1"/>
</dbReference>
<sequence>MKKTLSMLVMVALLLGFATVLPTTAQTNKLLELYIGDTTAYVNAASVKLDSPPVIQNSRTLVPVRFISEQMGAKVTWNDVKRQVTIAQGTKTIILTINSNKVLVNGKTVTIDVPAKIINSRTMVPVRFVSEQLGYKVKWDPVSYRVLVSNFDTAMPVNKNVKGTITVWHGWGLGTAEADALDKIIAEFQKAYPNVIVNQVPVDFNNLQNKFLTAAPQGQGPDIVIGPHDWLGQFAKAGLIDPISISELVLRANYLTTAVNGVSYAGKVYGLPESVKSDALFYNKDFVKTLPTSINDLLNAHQKYPVPGGSPLVFNAGDFYHESWLHFGMGGGVFNGTNYKDVSPIKNAGAVKAFQALVDMKNKSVMPSSLPDYGTSMSLFTNNKAAFFITGPWEYANLKKALGDKMGVMVIPGGKPFVTIESTMLSKYAKNKPAALEFMKFFTGATLGQSNFDAAAYLGKQIGHVPAAVNAYSDTSIANDPIIKVFSAQAAKGVPIPNAPEMASVWSAMNQILPTVYQGKLSPQEAANQAYQQITEQIGK</sequence>
<evidence type="ECO:0000256" key="5">
    <source>
        <dbReference type="SAM" id="SignalP"/>
    </source>
</evidence>
<dbReference type="GO" id="GO:0042956">
    <property type="term" value="P:maltodextrin transmembrane transport"/>
    <property type="evidence" value="ECO:0007669"/>
    <property type="project" value="TreeGrafter"/>
</dbReference>
<evidence type="ECO:0000256" key="4">
    <source>
        <dbReference type="ARBA" id="ARBA00022729"/>
    </source>
</evidence>
<dbReference type="Pfam" id="PF07833">
    <property type="entry name" value="Cu_amine_oxidN1"/>
    <property type="match status" value="1"/>
</dbReference>
<dbReference type="RefSeq" id="WP_012544575.1">
    <property type="nucleotide sequence ID" value="NC_011295.1"/>
</dbReference>
<evidence type="ECO:0000259" key="6">
    <source>
        <dbReference type="Pfam" id="PF07833"/>
    </source>
</evidence>
<dbReference type="Gene3D" id="3.40.190.10">
    <property type="entry name" value="Periplasmic binding protein-like II"/>
    <property type="match status" value="2"/>
</dbReference>
<dbReference type="InterPro" id="IPR012854">
    <property type="entry name" value="Cu_amine_oxidase-like_N"/>
</dbReference>
<feature type="signal peptide" evidence="5">
    <location>
        <begin position="1"/>
        <end position="25"/>
    </location>
</feature>
<dbReference type="HOGENOM" id="CLU_031285_3_1_9"/>
<evidence type="ECO:0000256" key="1">
    <source>
        <dbReference type="ARBA" id="ARBA00008520"/>
    </source>
</evidence>
<organism evidence="7 8">
    <name type="scientific">Coprothermobacter proteolyticus (strain ATCC 35245 / DSM 5265 / OCM 4 / BT)</name>
    <dbReference type="NCBI Taxonomy" id="309798"/>
    <lineage>
        <taxon>Bacteria</taxon>
        <taxon>Pseudomonadati</taxon>
        <taxon>Coprothermobacterota</taxon>
        <taxon>Coprothermobacteria</taxon>
        <taxon>Coprothermobacterales</taxon>
        <taxon>Coprothermobacteraceae</taxon>
        <taxon>Coprothermobacter</taxon>
    </lineage>
</organism>
<name>B5Y6P4_COPPD</name>
<dbReference type="GO" id="GO:0015144">
    <property type="term" value="F:carbohydrate transmembrane transporter activity"/>
    <property type="evidence" value="ECO:0007669"/>
    <property type="project" value="InterPro"/>
</dbReference>
<dbReference type="GO" id="GO:1901982">
    <property type="term" value="F:maltose binding"/>
    <property type="evidence" value="ECO:0007669"/>
    <property type="project" value="TreeGrafter"/>
</dbReference>
<dbReference type="AlphaFoldDB" id="B5Y6P4"/>
<keyword evidence="4 5" id="KW-0732">Signal</keyword>
<dbReference type="OrthoDB" id="9766758at2"/>
<evidence type="ECO:0000313" key="8">
    <source>
        <dbReference type="Proteomes" id="UP000001732"/>
    </source>
</evidence>
<comment type="similarity">
    <text evidence="1">Belongs to the bacterial solute-binding protein 1 family.</text>
</comment>
<evidence type="ECO:0000256" key="3">
    <source>
        <dbReference type="ARBA" id="ARBA00022597"/>
    </source>
</evidence>
<gene>
    <name evidence="7" type="ordered locus">COPRO5265_0069</name>
</gene>
<dbReference type="eggNOG" id="COG2182">
    <property type="taxonomic scope" value="Bacteria"/>
</dbReference>
<dbReference type="SUPFAM" id="SSF53850">
    <property type="entry name" value="Periplasmic binding protein-like II"/>
    <property type="match status" value="1"/>
</dbReference>
<dbReference type="Gene3D" id="3.30.457.10">
    <property type="entry name" value="Copper amine oxidase-like, N-terminal domain"/>
    <property type="match status" value="1"/>
</dbReference>
<evidence type="ECO:0000313" key="7">
    <source>
        <dbReference type="EMBL" id="ACI17924.1"/>
    </source>
</evidence>
<dbReference type="GO" id="GO:0055052">
    <property type="term" value="C:ATP-binding cassette (ABC) transporter complex, substrate-binding subunit-containing"/>
    <property type="evidence" value="ECO:0007669"/>
    <property type="project" value="TreeGrafter"/>
</dbReference>
<protein>
    <submittedName>
        <fullName evidence="7">Maltose ABC transporter, periplasmic maltose-binding protein</fullName>
    </submittedName>
</protein>
<dbReference type="InterPro" id="IPR006059">
    <property type="entry name" value="SBP"/>
</dbReference>
<proteinExistence type="inferred from homology"/>
<dbReference type="Proteomes" id="UP000001732">
    <property type="component" value="Chromosome"/>
</dbReference>
<dbReference type="STRING" id="309798.COPRO5265_0069"/>
<reference evidence="7 8" key="2">
    <citation type="journal article" date="2014" name="Genome Announc.">
        <title>Complete Genome Sequence of Coprothermobacter proteolyticus DSM 5265.</title>
        <authorList>
            <person name="Alexiev A."/>
            <person name="Coil D.A."/>
            <person name="Badger J.H."/>
            <person name="Enticknap J."/>
            <person name="Ward N."/>
            <person name="Robb F.T."/>
            <person name="Eisen J.A."/>
        </authorList>
    </citation>
    <scope>NUCLEOTIDE SEQUENCE [LARGE SCALE GENOMIC DNA]</scope>
    <source>
        <strain evidence="8">ATCC 35245 / DSM 5265 / OCM 4 / BT</strain>
    </source>
</reference>
<reference evidence="8" key="1">
    <citation type="submission" date="2008-08" db="EMBL/GenBank/DDBJ databases">
        <title>The complete genome sequence of Coprothermobacter proteolyticus strain ATCC 5245 / DSM 5265 / BT.</title>
        <authorList>
            <person name="Dodson R.J."/>
            <person name="Durkin A.S."/>
            <person name="Wu M."/>
            <person name="Eisen J."/>
            <person name="Sutton G."/>
        </authorList>
    </citation>
    <scope>NUCLEOTIDE SEQUENCE [LARGE SCALE GENOMIC DNA]</scope>
    <source>
        <strain evidence="8">ATCC 35245 / DSM 5265 / OCM 4 / BT</strain>
    </source>
</reference>
<feature type="domain" description="Copper amine oxidase-like N-terminal" evidence="6">
    <location>
        <begin position="42"/>
        <end position="146"/>
    </location>
</feature>
<dbReference type="GO" id="GO:0015768">
    <property type="term" value="P:maltose transport"/>
    <property type="evidence" value="ECO:0007669"/>
    <property type="project" value="TreeGrafter"/>
</dbReference>
<keyword evidence="3" id="KW-0762">Sugar transport</keyword>
<dbReference type="InterPro" id="IPR006060">
    <property type="entry name" value="Maltose/Cyclodextrin-bd"/>
</dbReference>
<feature type="chain" id="PRO_5015156922" evidence="5">
    <location>
        <begin position="26"/>
        <end position="540"/>
    </location>
</feature>
<dbReference type="PANTHER" id="PTHR30061">
    <property type="entry name" value="MALTOSE-BINDING PERIPLASMIC PROTEIN"/>
    <property type="match status" value="1"/>
</dbReference>